<dbReference type="SUPFAM" id="SSF49764">
    <property type="entry name" value="HSP20-like chaperones"/>
    <property type="match status" value="1"/>
</dbReference>
<keyword evidence="3" id="KW-0677">Repeat</keyword>
<feature type="domain" description="Disease resistance R13L4/SHOC-2-like LRR" evidence="6">
    <location>
        <begin position="418"/>
        <end position="550"/>
    </location>
</feature>
<dbReference type="Pfam" id="PF23598">
    <property type="entry name" value="LRR_14"/>
    <property type="match status" value="2"/>
</dbReference>
<dbReference type="PRINTS" id="PR00019">
    <property type="entry name" value="LEURICHRPT"/>
</dbReference>
<dbReference type="PANTHER" id="PTHR46652">
    <property type="entry name" value="LEUCINE-RICH REPEAT AND IQ DOMAIN-CONTAINING PROTEIN 1-RELATED"/>
    <property type="match status" value="1"/>
</dbReference>
<organism evidence="7 8">
    <name type="scientific">Adineta ricciae</name>
    <name type="common">Rotifer</name>
    <dbReference type="NCBI Taxonomy" id="249248"/>
    <lineage>
        <taxon>Eukaryota</taxon>
        <taxon>Metazoa</taxon>
        <taxon>Spiralia</taxon>
        <taxon>Gnathifera</taxon>
        <taxon>Rotifera</taxon>
        <taxon>Eurotatoria</taxon>
        <taxon>Bdelloidea</taxon>
        <taxon>Adinetida</taxon>
        <taxon>Adinetidae</taxon>
        <taxon>Adineta</taxon>
    </lineage>
</organism>
<evidence type="ECO:0000256" key="4">
    <source>
        <dbReference type="SAM" id="MobiDB-lite"/>
    </source>
</evidence>
<evidence type="ECO:0000259" key="6">
    <source>
        <dbReference type="Pfam" id="PF23598"/>
    </source>
</evidence>
<name>A0A814E4L4_ADIRI</name>
<dbReference type="PANTHER" id="PTHR46652:SF3">
    <property type="entry name" value="LEUCINE-RICH REPEAT-CONTAINING PROTEIN 9"/>
    <property type="match status" value="1"/>
</dbReference>
<feature type="domain" description="PIH1D1/2/3 CS-like" evidence="5">
    <location>
        <begin position="97"/>
        <end position="191"/>
    </location>
</feature>
<reference evidence="7" key="1">
    <citation type="submission" date="2021-02" db="EMBL/GenBank/DDBJ databases">
        <authorList>
            <person name="Nowell W R."/>
        </authorList>
    </citation>
    <scope>NUCLEOTIDE SEQUENCE</scope>
</reference>
<dbReference type="Gene3D" id="3.80.10.10">
    <property type="entry name" value="Ribonuclease Inhibitor"/>
    <property type="match status" value="2"/>
</dbReference>
<comment type="similarity">
    <text evidence="1">Belongs to the PIH1 family.</text>
</comment>
<evidence type="ECO:0000256" key="3">
    <source>
        <dbReference type="ARBA" id="ARBA00022737"/>
    </source>
</evidence>
<dbReference type="InterPro" id="IPR050836">
    <property type="entry name" value="SDS22/Internalin_LRR"/>
</dbReference>
<feature type="domain" description="Disease resistance R13L4/SHOC-2-like LRR" evidence="6">
    <location>
        <begin position="281"/>
        <end position="416"/>
    </location>
</feature>
<evidence type="ECO:0000259" key="5">
    <source>
        <dbReference type="Pfam" id="PF18201"/>
    </source>
</evidence>
<dbReference type="SUPFAM" id="SSF52058">
    <property type="entry name" value="L domain-like"/>
    <property type="match status" value="1"/>
</dbReference>
<dbReference type="InterPro" id="IPR032675">
    <property type="entry name" value="LRR_dom_sf"/>
</dbReference>
<dbReference type="AlphaFoldDB" id="A0A814E4L4"/>
<dbReference type="InterPro" id="IPR055414">
    <property type="entry name" value="LRR_R13L4/SHOC2-like"/>
</dbReference>
<evidence type="ECO:0000256" key="1">
    <source>
        <dbReference type="ARBA" id="ARBA00008511"/>
    </source>
</evidence>
<feature type="region of interest" description="Disordered" evidence="4">
    <location>
        <begin position="201"/>
        <end position="220"/>
    </location>
</feature>
<feature type="region of interest" description="Disordered" evidence="4">
    <location>
        <begin position="1"/>
        <end position="69"/>
    </location>
</feature>
<evidence type="ECO:0000313" key="8">
    <source>
        <dbReference type="Proteomes" id="UP000663828"/>
    </source>
</evidence>
<dbReference type="PROSITE" id="PS51450">
    <property type="entry name" value="LRR"/>
    <property type="match status" value="6"/>
</dbReference>
<dbReference type="Proteomes" id="UP000663828">
    <property type="component" value="Unassembled WGS sequence"/>
</dbReference>
<proteinExistence type="inferred from homology"/>
<sequence length="654" mass="74656">MFGQEITQLASLLKQSNRTGDDSDSDEDEQPKKNATANMTPANFVSQAQKTTNSINETTSKTTIKTPSNANSKDIWQLYEVPESNAKTHDPVEYRPQPEYEMHYKQRIATEDVFLQMGNKNPSSASCEDLVLTIKLPDTKKTDIVLDITRTFIDCRCPKYRLALTPPHPVDPDNSQAKWDKDKSSLEITLRLILHVMTSNRKRCSSGSSSTTRSSPTVNPLKQISTFSRSKTCAFTVTPSSKSKTDRLQPLTTCQTPPLITETLPEDVNKLHPAMVNEISLHSRDLCTIPNLSQFTKLQILDLSCNNFTCIDNLRALTNLRELKLYGNQIQQIENLDCLTQLQILQLQYNEIEKIGHGLVYLTRLQTLRLDSNKFSLIRPEELSKLSQLKVLDTSDCPLESLEFINSLPSITEFRAKHCHVKVLPGQLRNFRYLTDLDLSNNQLINLNPLKNFTLLRLLRLANNQIEDIQILSSLIHLNELDLSDNRIRSLPNSFVKLIELQCLNVSNNQIDSWKNIEVLSRLNSLFIFNISGNPLLSEEENYIDKLSKLCSSLEIIDDVDIQTGAIQIPPTPSYEQLMNIDKEIQEVDHTLEKSITDIEQQFDTILNDLHKLGEWYNDRKDSATNRSTPDRKSKHRLFQALTFSEENYQHSHV</sequence>
<dbReference type="InterPro" id="IPR003591">
    <property type="entry name" value="Leu-rich_rpt_typical-subtyp"/>
</dbReference>
<dbReference type="Pfam" id="PF18201">
    <property type="entry name" value="PIH1_CS"/>
    <property type="match status" value="1"/>
</dbReference>
<evidence type="ECO:0000256" key="2">
    <source>
        <dbReference type="ARBA" id="ARBA00022614"/>
    </source>
</evidence>
<protein>
    <submittedName>
        <fullName evidence="7">Uncharacterized protein</fullName>
    </submittedName>
</protein>
<dbReference type="CDD" id="cd06463">
    <property type="entry name" value="p23_like"/>
    <property type="match status" value="1"/>
</dbReference>
<dbReference type="InterPro" id="IPR008978">
    <property type="entry name" value="HSP20-like_chaperone"/>
</dbReference>
<accession>A0A814E4L4</accession>
<feature type="compositionally biased region" description="Polar residues" evidence="4">
    <location>
        <begin position="1"/>
        <end position="18"/>
    </location>
</feature>
<gene>
    <name evidence="7" type="ORF">XAT740_LOCUS11338</name>
</gene>
<keyword evidence="2" id="KW-0433">Leucine-rich repeat</keyword>
<dbReference type="SMART" id="SM00369">
    <property type="entry name" value="LRR_TYP"/>
    <property type="match status" value="8"/>
</dbReference>
<comment type="caution">
    <text evidence="7">The sequence shown here is derived from an EMBL/GenBank/DDBJ whole genome shotgun (WGS) entry which is preliminary data.</text>
</comment>
<evidence type="ECO:0000313" key="7">
    <source>
        <dbReference type="EMBL" id="CAF0964615.1"/>
    </source>
</evidence>
<dbReference type="InterPro" id="IPR001611">
    <property type="entry name" value="Leu-rich_rpt"/>
</dbReference>
<feature type="compositionally biased region" description="Low complexity" evidence="4">
    <location>
        <begin position="205"/>
        <end position="215"/>
    </location>
</feature>
<dbReference type="SMART" id="SM00365">
    <property type="entry name" value="LRR_SD22"/>
    <property type="match status" value="5"/>
</dbReference>
<dbReference type="InterPro" id="IPR041442">
    <property type="entry name" value="PIH1D1/2/3_CS-like"/>
</dbReference>
<dbReference type="EMBL" id="CAJNOR010000621">
    <property type="protein sequence ID" value="CAF0964615.1"/>
    <property type="molecule type" value="Genomic_DNA"/>
</dbReference>
<keyword evidence="8" id="KW-1185">Reference proteome</keyword>
<feature type="compositionally biased region" description="Polar residues" evidence="4">
    <location>
        <begin position="33"/>
        <end position="69"/>
    </location>
</feature>